<dbReference type="Proteomes" id="UP000317716">
    <property type="component" value="Unassembled WGS sequence"/>
</dbReference>
<dbReference type="InterPro" id="IPR028098">
    <property type="entry name" value="Glyco_trans_4-like_N"/>
</dbReference>
<evidence type="ECO:0000313" key="5">
    <source>
        <dbReference type="Proteomes" id="UP000317716"/>
    </source>
</evidence>
<dbReference type="Pfam" id="PF13692">
    <property type="entry name" value="Glyco_trans_1_4"/>
    <property type="match status" value="1"/>
</dbReference>
<accession>A0A538SPI8</accession>
<dbReference type="Gene3D" id="3.40.50.2000">
    <property type="entry name" value="Glycogen Phosphorylase B"/>
    <property type="match status" value="4"/>
</dbReference>
<evidence type="ECO:0000259" key="3">
    <source>
        <dbReference type="Pfam" id="PF13579"/>
    </source>
</evidence>
<feature type="domain" description="Glycosyl transferase family 1" evidence="2">
    <location>
        <begin position="137"/>
        <end position="301"/>
    </location>
</feature>
<keyword evidence="4" id="KW-0808">Transferase</keyword>
<reference evidence="4 5" key="1">
    <citation type="journal article" date="2019" name="Nat. Microbiol.">
        <title>Mediterranean grassland soil C-N compound turnover is dependent on rainfall and depth, and is mediated by genomically divergent microorganisms.</title>
        <authorList>
            <person name="Diamond S."/>
            <person name="Andeer P.F."/>
            <person name="Li Z."/>
            <person name="Crits-Christoph A."/>
            <person name="Burstein D."/>
            <person name="Anantharaman K."/>
            <person name="Lane K.R."/>
            <person name="Thomas B.C."/>
            <person name="Pan C."/>
            <person name="Northen T.R."/>
            <person name="Banfield J.F."/>
        </authorList>
    </citation>
    <scope>NUCLEOTIDE SEQUENCE [LARGE SCALE GENOMIC DNA]</scope>
    <source>
        <strain evidence="4">WS_2</strain>
    </source>
</reference>
<dbReference type="Pfam" id="PF13579">
    <property type="entry name" value="Glyco_trans_4_4"/>
    <property type="match status" value="1"/>
</dbReference>
<feature type="domain" description="Glycosyltransferase subfamily 4-like N-terminal" evidence="3">
    <location>
        <begin position="344"/>
        <end position="523"/>
    </location>
</feature>
<protein>
    <submittedName>
        <fullName evidence="4">Glycosyltransferase</fullName>
    </submittedName>
</protein>
<evidence type="ECO:0000313" key="4">
    <source>
        <dbReference type="EMBL" id="TMQ53289.1"/>
    </source>
</evidence>
<dbReference type="EMBL" id="VBOS01000303">
    <property type="protein sequence ID" value="TMQ53289.1"/>
    <property type="molecule type" value="Genomic_DNA"/>
</dbReference>
<dbReference type="SUPFAM" id="SSF53756">
    <property type="entry name" value="UDP-Glycosyltransferase/glycogen phosphorylase"/>
    <property type="match status" value="2"/>
</dbReference>
<organism evidence="4 5">
    <name type="scientific">Eiseniibacteriota bacterium</name>
    <dbReference type="NCBI Taxonomy" id="2212470"/>
    <lineage>
        <taxon>Bacteria</taxon>
        <taxon>Candidatus Eiseniibacteriota</taxon>
    </lineage>
</organism>
<evidence type="ECO:0000256" key="1">
    <source>
        <dbReference type="SAM" id="MobiDB-lite"/>
    </source>
</evidence>
<evidence type="ECO:0000259" key="2">
    <source>
        <dbReference type="Pfam" id="PF00534"/>
    </source>
</evidence>
<dbReference type="Pfam" id="PF00534">
    <property type="entry name" value="Glycos_transf_1"/>
    <property type="match status" value="1"/>
</dbReference>
<dbReference type="PANTHER" id="PTHR12526:SF636">
    <property type="entry name" value="BLL3647 PROTEIN"/>
    <property type="match status" value="1"/>
</dbReference>
<sequence>MARVAVSGHPLRSMRRVREAARLACCLRRDRIAHVHAAWAHTPATVVRMACRIAGIPWSMSAHAKDIHLTDPRPLARKVQAARFTVACSAAHRELLASLEIPEADGVRRSKVKLVHHGVDTRYFAPALEHPTCGAAPEVPLILSVGRLVPKKGFPVLLEAASRLAARRVDFRLEIVGGGPEHKRLDALVASLGIGDRVVLSGMAVRDEVRAAYRRASCFVLACQIGEDGDRDGIPNTLAEAMACGLPVVATRLPGIEEVVRDGVTGILVPPQDPAALACALVQILEHPERARAIGAKAREWVAEHFDGRANGDRRARRLGRALGIERVLYVSADRGVPVRGHKGASVHVRSVVAALARAGVETRIVTACGGPGDGPAPDAPMIEARCGRAGRAVVRLMARLTGGGEDLQRALLRLLDNLWLYASARRLHATWVPDLVYERYALTAVAGSWLARHWRVPLILEVNAPLADEEQAFRGLRLRALTRWIEARLLRRADRVVVVSRALRDWVLRHGVSPERIIVLPNAADRSASGSADAARAIRDGAGLDGHFVVGFCGSLKPWHGVVRLLDAAALAAPAAPSLRLLIVGDGPERAALERRAVDLGIRDRVCFTGAVPHHRVPDHLAACDVLAAPYESMDGFYFSPLKLAEYLQTGRPVLASAVGEIPQLVEGAAHVTLLPPGDPESIAREIVRHARGGPVAPRTGGKLPTWTWDDVVDRILEAGERARRARWGWSEPTASGPAAAVPRATEAAEEVRA</sequence>
<gene>
    <name evidence="4" type="ORF">E6K72_08570</name>
</gene>
<dbReference type="GO" id="GO:0016757">
    <property type="term" value="F:glycosyltransferase activity"/>
    <property type="evidence" value="ECO:0007669"/>
    <property type="project" value="InterPro"/>
</dbReference>
<comment type="caution">
    <text evidence="4">The sequence shown here is derived from an EMBL/GenBank/DDBJ whole genome shotgun (WGS) entry which is preliminary data.</text>
</comment>
<dbReference type="PANTHER" id="PTHR12526">
    <property type="entry name" value="GLYCOSYLTRANSFERASE"/>
    <property type="match status" value="1"/>
</dbReference>
<name>A0A538SPI8_UNCEI</name>
<feature type="region of interest" description="Disordered" evidence="1">
    <location>
        <begin position="732"/>
        <end position="755"/>
    </location>
</feature>
<dbReference type="CDD" id="cd03794">
    <property type="entry name" value="GT4_WbuB-like"/>
    <property type="match status" value="1"/>
</dbReference>
<dbReference type="InterPro" id="IPR001296">
    <property type="entry name" value="Glyco_trans_1"/>
</dbReference>
<proteinExistence type="predicted"/>
<dbReference type="AlphaFoldDB" id="A0A538SPI8"/>